<evidence type="ECO:0000256" key="3">
    <source>
        <dbReference type="ARBA" id="ARBA00022692"/>
    </source>
</evidence>
<feature type="transmembrane region" description="Helical" evidence="6">
    <location>
        <begin position="375"/>
        <end position="393"/>
    </location>
</feature>
<reference evidence="7 8" key="1">
    <citation type="submission" date="2015-01" db="EMBL/GenBank/DDBJ databases">
        <title>Ahrensia donghaiensis sp. nov., a novel dimethylsulphoniopropionate-cleavage bacterium isolated from seawater and emended descriptions of the genus Ahrensia and Ahrensia kielensis.</title>
        <authorList>
            <person name="Liu J."/>
        </authorList>
    </citation>
    <scope>NUCLEOTIDE SEQUENCE [LARGE SCALE GENOMIC DNA]</scope>
    <source>
        <strain evidence="7 8">LZD062</strain>
    </source>
</reference>
<feature type="transmembrane region" description="Helical" evidence="6">
    <location>
        <begin position="338"/>
        <end position="355"/>
    </location>
</feature>
<feature type="transmembrane region" description="Helical" evidence="6">
    <location>
        <begin position="67"/>
        <end position="87"/>
    </location>
</feature>
<dbReference type="OrthoDB" id="7973910at2"/>
<evidence type="ECO:0000313" key="8">
    <source>
        <dbReference type="Proteomes" id="UP000038011"/>
    </source>
</evidence>
<organism evidence="7 8">
    <name type="scientific">Ahrensia marina</name>
    <dbReference type="NCBI Taxonomy" id="1514904"/>
    <lineage>
        <taxon>Bacteria</taxon>
        <taxon>Pseudomonadati</taxon>
        <taxon>Pseudomonadota</taxon>
        <taxon>Alphaproteobacteria</taxon>
        <taxon>Hyphomicrobiales</taxon>
        <taxon>Ahrensiaceae</taxon>
        <taxon>Ahrensia</taxon>
    </lineage>
</organism>
<gene>
    <name evidence="7" type="ORF">SU32_01735</name>
</gene>
<proteinExistence type="predicted"/>
<evidence type="ECO:0000256" key="2">
    <source>
        <dbReference type="ARBA" id="ARBA00022475"/>
    </source>
</evidence>
<dbReference type="Proteomes" id="UP000038011">
    <property type="component" value="Unassembled WGS sequence"/>
</dbReference>
<protein>
    <submittedName>
        <fullName evidence="7">Transporter</fullName>
    </submittedName>
</protein>
<dbReference type="AlphaFoldDB" id="A0A0M9GPQ5"/>
<dbReference type="PATRIC" id="fig|1514904.3.peg.1545"/>
<feature type="transmembrane region" description="Helical" evidence="6">
    <location>
        <begin position="303"/>
        <end position="326"/>
    </location>
</feature>
<evidence type="ECO:0000256" key="1">
    <source>
        <dbReference type="ARBA" id="ARBA00004651"/>
    </source>
</evidence>
<keyword evidence="3 6" id="KW-0812">Transmembrane</keyword>
<feature type="transmembrane region" description="Helical" evidence="6">
    <location>
        <begin position="94"/>
        <end position="115"/>
    </location>
</feature>
<dbReference type="PANTHER" id="PTHR30250">
    <property type="entry name" value="PST FAMILY PREDICTED COLANIC ACID TRANSPORTER"/>
    <property type="match status" value="1"/>
</dbReference>
<feature type="transmembrane region" description="Helical" evidence="6">
    <location>
        <begin position="160"/>
        <end position="183"/>
    </location>
</feature>
<evidence type="ECO:0000256" key="6">
    <source>
        <dbReference type="SAM" id="Phobius"/>
    </source>
</evidence>
<keyword evidence="2" id="KW-1003">Cell membrane</keyword>
<dbReference type="EMBL" id="JXMU01000002">
    <property type="protein sequence ID" value="KPB02499.1"/>
    <property type="molecule type" value="Genomic_DNA"/>
</dbReference>
<feature type="transmembrane region" description="Helical" evidence="6">
    <location>
        <begin position="189"/>
        <end position="212"/>
    </location>
</feature>
<dbReference type="PANTHER" id="PTHR30250:SF11">
    <property type="entry name" value="O-ANTIGEN TRANSPORTER-RELATED"/>
    <property type="match status" value="1"/>
</dbReference>
<evidence type="ECO:0000313" key="7">
    <source>
        <dbReference type="EMBL" id="KPB02499.1"/>
    </source>
</evidence>
<sequence>MDRTLITPQDIKTLPVEGEGKRSLAVKYLKAFSGDGIRLFIQLFYFYLVANTLTIAEFGLFATASSIGIVLSRLAGFGFLSPLYRIATVKPRLIGVYTAGYLLALMLSLPLVVLISWSVHALFFAGLMPLVVFAMIVGTEVLCWRTLEAVINVNKGLEKFGLASIVIVFGFSVKALAALFFALSAEPDLGSWALIYLISQALMAASAIVLFYPRKKLRFVPKLYKRRIPDALSVSGAEVLFYVQNELDKLVVLAVGGSTAAGLYSIIMRLVDLTAMPVRTFSTLLTQRLMRKPQLMNSIKMRVGFEAGVFCISVAAIACIALALHIKPDLLGNNVAQVAPYMAIVLLVPAFRNLIEYQAELLYGRGQSFQRLLNYFILGILKAVLLVWLLATYDTPAEWMIWINGVFAVLYAASLLLTYTSLKKPAIRI</sequence>
<keyword evidence="5 6" id="KW-0472">Membrane</keyword>
<accession>A0A0M9GPQ5</accession>
<keyword evidence="4 6" id="KW-1133">Transmembrane helix</keyword>
<feature type="transmembrane region" description="Helical" evidence="6">
    <location>
        <begin position="39"/>
        <end position="61"/>
    </location>
</feature>
<feature type="transmembrane region" description="Helical" evidence="6">
    <location>
        <begin position="399"/>
        <end position="419"/>
    </location>
</feature>
<feature type="transmembrane region" description="Helical" evidence="6">
    <location>
        <begin position="121"/>
        <end position="139"/>
    </location>
</feature>
<dbReference type="GO" id="GO:0005886">
    <property type="term" value="C:plasma membrane"/>
    <property type="evidence" value="ECO:0007669"/>
    <property type="project" value="UniProtKB-SubCell"/>
</dbReference>
<evidence type="ECO:0000256" key="4">
    <source>
        <dbReference type="ARBA" id="ARBA00022989"/>
    </source>
</evidence>
<comment type="caution">
    <text evidence="7">The sequence shown here is derived from an EMBL/GenBank/DDBJ whole genome shotgun (WGS) entry which is preliminary data.</text>
</comment>
<dbReference type="STRING" id="1514904.SU32_01735"/>
<evidence type="ECO:0000256" key="5">
    <source>
        <dbReference type="ARBA" id="ARBA00023136"/>
    </source>
</evidence>
<comment type="subcellular location">
    <subcellularLocation>
        <location evidence="1">Cell membrane</location>
        <topology evidence="1">Multi-pass membrane protein</topology>
    </subcellularLocation>
</comment>
<name>A0A0M9GPQ5_9HYPH</name>
<keyword evidence="8" id="KW-1185">Reference proteome</keyword>
<dbReference type="InterPro" id="IPR050833">
    <property type="entry name" value="Poly_Biosynth_Transport"/>
</dbReference>